<dbReference type="Proteomes" id="UP000006882">
    <property type="component" value="Chromosome G1"/>
</dbReference>
<feature type="compositionally biased region" description="Basic residues" evidence="1">
    <location>
        <begin position="33"/>
        <end position="42"/>
    </location>
</feature>
<dbReference type="AlphaFoldDB" id="A0A251R4D8"/>
<organism evidence="2 3">
    <name type="scientific">Prunus persica</name>
    <name type="common">Peach</name>
    <name type="synonym">Amygdalus persica</name>
    <dbReference type="NCBI Taxonomy" id="3760"/>
    <lineage>
        <taxon>Eukaryota</taxon>
        <taxon>Viridiplantae</taxon>
        <taxon>Streptophyta</taxon>
        <taxon>Embryophyta</taxon>
        <taxon>Tracheophyta</taxon>
        <taxon>Spermatophyta</taxon>
        <taxon>Magnoliopsida</taxon>
        <taxon>eudicotyledons</taxon>
        <taxon>Gunneridae</taxon>
        <taxon>Pentapetalae</taxon>
        <taxon>rosids</taxon>
        <taxon>fabids</taxon>
        <taxon>Rosales</taxon>
        <taxon>Rosaceae</taxon>
        <taxon>Amygdaloideae</taxon>
        <taxon>Amygdaleae</taxon>
        <taxon>Prunus</taxon>
    </lineage>
</organism>
<feature type="compositionally biased region" description="Basic and acidic residues" evidence="1">
    <location>
        <begin position="1"/>
        <end position="11"/>
    </location>
</feature>
<dbReference type="Gramene" id="ONI30897">
    <property type="protein sequence ID" value="ONI30897"/>
    <property type="gene ID" value="PRUPE_1G280300"/>
</dbReference>
<gene>
    <name evidence="2" type="ORF">PRUPE_1G280300</name>
</gene>
<keyword evidence="3" id="KW-1185">Reference proteome</keyword>
<feature type="compositionally biased region" description="Polar residues" evidence="1">
    <location>
        <begin position="19"/>
        <end position="29"/>
    </location>
</feature>
<reference evidence="2 3" key="1">
    <citation type="journal article" date="2013" name="Nat. Genet.">
        <title>The high-quality draft genome of peach (Prunus persica) identifies unique patterns of genetic diversity, domestication and genome evolution.</title>
        <authorList>
            <consortium name="International Peach Genome Initiative"/>
            <person name="Verde I."/>
            <person name="Abbott A.G."/>
            <person name="Scalabrin S."/>
            <person name="Jung S."/>
            <person name="Shu S."/>
            <person name="Marroni F."/>
            <person name="Zhebentyayeva T."/>
            <person name="Dettori M.T."/>
            <person name="Grimwood J."/>
            <person name="Cattonaro F."/>
            <person name="Zuccolo A."/>
            <person name="Rossini L."/>
            <person name="Jenkins J."/>
            <person name="Vendramin E."/>
            <person name="Meisel L.A."/>
            <person name="Decroocq V."/>
            <person name="Sosinski B."/>
            <person name="Prochnik S."/>
            <person name="Mitros T."/>
            <person name="Policriti A."/>
            <person name="Cipriani G."/>
            <person name="Dondini L."/>
            <person name="Ficklin S."/>
            <person name="Goodstein D.M."/>
            <person name="Xuan P."/>
            <person name="Del Fabbro C."/>
            <person name="Aramini V."/>
            <person name="Copetti D."/>
            <person name="Gonzalez S."/>
            <person name="Horner D.S."/>
            <person name="Falchi R."/>
            <person name="Lucas S."/>
            <person name="Mica E."/>
            <person name="Maldonado J."/>
            <person name="Lazzari B."/>
            <person name="Bielenberg D."/>
            <person name="Pirona R."/>
            <person name="Miculan M."/>
            <person name="Barakat A."/>
            <person name="Testolin R."/>
            <person name="Stella A."/>
            <person name="Tartarini S."/>
            <person name="Tonutti P."/>
            <person name="Arus P."/>
            <person name="Orellana A."/>
            <person name="Wells C."/>
            <person name="Main D."/>
            <person name="Vizzotto G."/>
            <person name="Silva H."/>
            <person name="Salamini F."/>
            <person name="Schmutz J."/>
            <person name="Morgante M."/>
            <person name="Rokhsar D.S."/>
        </authorList>
    </citation>
    <scope>NUCLEOTIDE SEQUENCE [LARGE SCALE GENOMIC DNA]</scope>
    <source>
        <strain evidence="3">cv. Nemared</strain>
    </source>
</reference>
<evidence type="ECO:0000313" key="2">
    <source>
        <dbReference type="EMBL" id="ONI30897.1"/>
    </source>
</evidence>
<evidence type="ECO:0000313" key="3">
    <source>
        <dbReference type="Proteomes" id="UP000006882"/>
    </source>
</evidence>
<sequence length="112" mass="13317">MQQHHREDNPSHSHPLHQTPASQQGTETPTGFHHNHRKGKGPHHLEVQQQSNRTHHRERHENEMKWPNHRHKLPIRLQNQQIHHLGDHKGTQQRKEGSQPRFNGRGQPHWSV</sequence>
<protein>
    <submittedName>
        <fullName evidence="2">Uncharacterized protein</fullName>
    </submittedName>
</protein>
<name>A0A251R4D8_PRUPE</name>
<proteinExistence type="predicted"/>
<accession>A0A251R4D8</accession>
<dbReference type="EMBL" id="CM007651">
    <property type="protein sequence ID" value="ONI30897.1"/>
    <property type="molecule type" value="Genomic_DNA"/>
</dbReference>
<evidence type="ECO:0000256" key="1">
    <source>
        <dbReference type="SAM" id="MobiDB-lite"/>
    </source>
</evidence>
<feature type="region of interest" description="Disordered" evidence="1">
    <location>
        <begin position="1"/>
        <end position="112"/>
    </location>
</feature>
<feature type="compositionally biased region" description="Basic and acidic residues" evidence="1">
    <location>
        <begin position="84"/>
        <end position="98"/>
    </location>
</feature>